<dbReference type="InterPro" id="IPR029057">
    <property type="entry name" value="PRTase-like"/>
</dbReference>
<reference evidence="2 3" key="1">
    <citation type="submission" date="2023-01" db="EMBL/GenBank/DDBJ databases">
        <title>Complete genome sequence of Roseicyclus marinus strain Dej080120_10.</title>
        <authorList>
            <person name="Ueki S."/>
            <person name="Maruyama F."/>
        </authorList>
    </citation>
    <scope>NUCLEOTIDE SEQUENCE [LARGE SCALE GENOMIC DNA]</scope>
    <source>
        <strain evidence="2 3">Dej080120_10</strain>
    </source>
</reference>
<proteinExistence type="predicted"/>
<dbReference type="SUPFAM" id="SSF53271">
    <property type="entry name" value="PRTase-like"/>
    <property type="match status" value="1"/>
</dbReference>
<organism evidence="2 3">
    <name type="scientific">Roseicyclus marinus</name>
    <dbReference type="NCBI Taxonomy" id="2161673"/>
    <lineage>
        <taxon>Bacteria</taxon>
        <taxon>Pseudomonadati</taxon>
        <taxon>Pseudomonadota</taxon>
        <taxon>Alphaproteobacteria</taxon>
        <taxon>Rhodobacterales</taxon>
        <taxon>Roseobacteraceae</taxon>
        <taxon>Roseicyclus</taxon>
    </lineage>
</organism>
<dbReference type="AlphaFoldDB" id="A0AA48KNU9"/>
<gene>
    <name evidence="2" type="ORF">MACH21_26980</name>
</gene>
<evidence type="ECO:0000313" key="2">
    <source>
        <dbReference type="EMBL" id="BDW86521.1"/>
    </source>
</evidence>
<evidence type="ECO:0000259" key="1">
    <source>
        <dbReference type="Pfam" id="PF00156"/>
    </source>
</evidence>
<name>A0AA48KNU9_9RHOB</name>
<dbReference type="Gene3D" id="3.40.50.2020">
    <property type="match status" value="1"/>
</dbReference>
<evidence type="ECO:0000313" key="3">
    <source>
        <dbReference type="Proteomes" id="UP001337723"/>
    </source>
</evidence>
<dbReference type="Pfam" id="PF00156">
    <property type="entry name" value="Pribosyltran"/>
    <property type="match status" value="1"/>
</dbReference>
<dbReference type="KEGG" id="rmai:MACH21_26980"/>
<dbReference type="Proteomes" id="UP001337723">
    <property type="component" value="Chromosome"/>
</dbReference>
<dbReference type="EMBL" id="AP027266">
    <property type="protein sequence ID" value="BDW86521.1"/>
    <property type="molecule type" value="Genomic_DNA"/>
</dbReference>
<sequence>MISNATPLFRDRRDAGRQLLGQLPHLDPKSTVVIALPRGGVPAAEEIAHALHLPLDVVLVRKVGLPGQPEVAVAAVTDGGNPVFAINRQIADMAGLSDADIRALALPQMAEIERRRGLWRGDRPDLRLVGKTVVVVDDGIATGATMKAALDTLRRAGAARLILAVPVAAADALADLLRFVDEAICLSVPHPFRAVGAHYQDFRQITDAEVAKALQAVSAKPMAGRVTHKSFGQSP</sequence>
<feature type="domain" description="Phosphoribosyltransferase" evidence="1">
    <location>
        <begin position="27"/>
        <end position="172"/>
    </location>
</feature>
<keyword evidence="2" id="KW-0328">Glycosyltransferase</keyword>
<keyword evidence="2" id="KW-0808">Transferase</keyword>
<protein>
    <submittedName>
        <fullName evidence="2">Phosphoribosyltransferase</fullName>
    </submittedName>
</protein>
<keyword evidence="3" id="KW-1185">Reference proteome</keyword>
<dbReference type="CDD" id="cd06223">
    <property type="entry name" value="PRTases_typeI"/>
    <property type="match status" value="1"/>
</dbReference>
<dbReference type="GO" id="GO:0016757">
    <property type="term" value="F:glycosyltransferase activity"/>
    <property type="evidence" value="ECO:0007669"/>
    <property type="project" value="UniProtKB-KW"/>
</dbReference>
<dbReference type="InterPro" id="IPR000836">
    <property type="entry name" value="PRTase_dom"/>
</dbReference>
<dbReference type="Gene3D" id="3.30.1310.20">
    <property type="entry name" value="PRTase-like"/>
    <property type="match status" value="1"/>
</dbReference>
<accession>A0AA48KNU9</accession>